<comment type="caution">
    <text evidence="2">The sequence shown here is derived from an EMBL/GenBank/DDBJ whole genome shotgun (WGS) entry which is preliminary data.</text>
</comment>
<dbReference type="AlphaFoldDB" id="A0A848L7X3"/>
<protein>
    <submittedName>
        <fullName evidence="2">Cyclase</fullName>
    </submittedName>
</protein>
<dbReference type="InterPro" id="IPR005031">
    <property type="entry name" value="COQ10_START"/>
</dbReference>
<evidence type="ECO:0000259" key="1">
    <source>
        <dbReference type="Pfam" id="PF03364"/>
    </source>
</evidence>
<dbReference type="Pfam" id="PF03364">
    <property type="entry name" value="Polyketide_cyc"/>
    <property type="match status" value="1"/>
</dbReference>
<organism evidence="2 3">
    <name type="scientific">Gordonia asplenii</name>
    <dbReference type="NCBI Taxonomy" id="2725283"/>
    <lineage>
        <taxon>Bacteria</taxon>
        <taxon>Bacillati</taxon>
        <taxon>Actinomycetota</taxon>
        <taxon>Actinomycetes</taxon>
        <taxon>Mycobacteriales</taxon>
        <taxon>Gordoniaceae</taxon>
        <taxon>Gordonia</taxon>
    </lineage>
</organism>
<sequence length="148" mass="16084">MTDKVEFDIDASPELAYATLLDVESLPQWSASHKTAKVIERDASGNPSVVEAEAGLVGITDHLVFNYEFTDLTCKWDTAKEGTAIRSQGGRYVLSPNADGGTHVDVEVYLEPKIKLPGFVLKKGAKMINEIASKGFTKEVLARKANEA</sequence>
<dbReference type="Proteomes" id="UP000550729">
    <property type="component" value="Unassembled WGS sequence"/>
</dbReference>
<dbReference type="InterPro" id="IPR023393">
    <property type="entry name" value="START-like_dom_sf"/>
</dbReference>
<accession>A0A848L7X3</accession>
<dbReference type="PANTHER" id="PTHR39683:SF4">
    <property type="entry name" value="COENZYME Q-BINDING PROTEIN COQ10 START DOMAIN-CONTAINING PROTEIN"/>
    <property type="match status" value="1"/>
</dbReference>
<dbReference type="SUPFAM" id="SSF55961">
    <property type="entry name" value="Bet v1-like"/>
    <property type="match status" value="1"/>
</dbReference>
<feature type="domain" description="Coenzyme Q-binding protein COQ10 START" evidence="1">
    <location>
        <begin position="9"/>
        <end position="128"/>
    </location>
</feature>
<evidence type="ECO:0000313" key="2">
    <source>
        <dbReference type="EMBL" id="NMO04853.1"/>
    </source>
</evidence>
<evidence type="ECO:0000313" key="3">
    <source>
        <dbReference type="Proteomes" id="UP000550729"/>
    </source>
</evidence>
<keyword evidence="3" id="KW-1185">Reference proteome</keyword>
<dbReference type="Gene3D" id="3.30.530.20">
    <property type="match status" value="1"/>
</dbReference>
<proteinExistence type="predicted"/>
<gene>
    <name evidence="2" type="ORF">HH308_26870</name>
</gene>
<reference evidence="2 3" key="1">
    <citation type="submission" date="2020-04" db="EMBL/GenBank/DDBJ databases">
        <title>Gordonia sp. nov. TBRC 11910.</title>
        <authorList>
            <person name="Suriyachadkun C."/>
        </authorList>
    </citation>
    <scope>NUCLEOTIDE SEQUENCE [LARGE SCALE GENOMIC DNA]</scope>
    <source>
        <strain evidence="2 3">TBRC 11910</strain>
    </source>
</reference>
<dbReference type="PANTHER" id="PTHR39683">
    <property type="entry name" value="CONSERVED PROTEIN TB16.3"/>
    <property type="match status" value="1"/>
</dbReference>
<dbReference type="EMBL" id="JABBNB010000042">
    <property type="protein sequence ID" value="NMO04853.1"/>
    <property type="molecule type" value="Genomic_DNA"/>
</dbReference>
<name>A0A848L7X3_9ACTN</name>